<dbReference type="PRINTS" id="PR01038">
    <property type="entry name" value="TRNASYNTHARG"/>
</dbReference>
<dbReference type="InterPro" id="IPR014729">
    <property type="entry name" value="Rossmann-like_a/b/a_fold"/>
</dbReference>
<dbReference type="InterPro" id="IPR035684">
    <property type="entry name" value="ArgRS_core"/>
</dbReference>
<dbReference type="EMBL" id="LGUA01000759">
    <property type="protein sequence ID" value="OAX80231.1"/>
    <property type="molecule type" value="Genomic_DNA"/>
</dbReference>
<feature type="domain" description="Arginyl-tRNA synthetase catalytic core" evidence="6">
    <location>
        <begin position="38"/>
        <end position="93"/>
    </location>
</feature>
<evidence type="ECO:0000256" key="5">
    <source>
        <dbReference type="ARBA" id="ARBA00033033"/>
    </source>
</evidence>
<keyword evidence="4" id="KW-0030">Aminoacyl-tRNA synthetase</keyword>
<dbReference type="GO" id="GO:0032543">
    <property type="term" value="P:mitochondrial translation"/>
    <property type="evidence" value="ECO:0007669"/>
    <property type="project" value="TreeGrafter"/>
</dbReference>
<evidence type="ECO:0000256" key="2">
    <source>
        <dbReference type="ARBA" id="ARBA00022741"/>
    </source>
</evidence>
<dbReference type="GO" id="GO:0006420">
    <property type="term" value="P:arginyl-tRNA aminoacylation"/>
    <property type="evidence" value="ECO:0007669"/>
    <property type="project" value="InterPro"/>
</dbReference>
<evidence type="ECO:0000256" key="1">
    <source>
        <dbReference type="ARBA" id="ARBA00022598"/>
    </source>
</evidence>
<dbReference type="AlphaFoldDB" id="A0A1B7NU16"/>
<keyword evidence="3" id="KW-0067">ATP-binding</keyword>
<dbReference type="GO" id="GO:0005739">
    <property type="term" value="C:mitochondrion"/>
    <property type="evidence" value="ECO:0007669"/>
    <property type="project" value="TreeGrafter"/>
</dbReference>
<dbReference type="PANTHER" id="PTHR11956">
    <property type="entry name" value="ARGINYL-TRNA SYNTHETASE"/>
    <property type="match status" value="1"/>
</dbReference>
<name>A0A1B7NU16_9EURO</name>
<dbReference type="Proteomes" id="UP000091918">
    <property type="component" value="Unassembled WGS sequence"/>
</dbReference>
<dbReference type="SUPFAM" id="SSF52374">
    <property type="entry name" value="Nucleotidylyl transferase"/>
    <property type="match status" value="1"/>
</dbReference>
<organism evidence="7 8">
    <name type="scientific">Emergomyces africanus</name>
    <dbReference type="NCBI Taxonomy" id="1955775"/>
    <lineage>
        <taxon>Eukaryota</taxon>
        <taxon>Fungi</taxon>
        <taxon>Dikarya</taxon>
        <taxon>Ascomycota</taxon>
        <taxon>Pezizomycotina</taxon>
        <taxon>Eurotiomycetes</taxon>
        <taxon>Eurotiomycetidae</taxon>
        <taxon>Onygenales</taxon>
        <taxon>Ajellomycetaceae</taxon>
        <taxon>Emergomyces</taxon>
    </lineage>
</organism>
<keyword evidence="1" id="KW-0436">Ligase</keyword>
<gene>
    <name evidence="7" type="ORF">ACJ72_05437</name>
</gene>
<dbReference type="Pfam" id="PF00750">
    <property type="entry name" value="tRNA-synt_1d"/>
    <property type="match status" value="1"/>
</dbReference>
<sequence length="93" mass="10304">MVVVARLRLKGVNVDQVALDLSFKLYGHDKIAGLKHPENKAAGKKKVIVEFSSPYVAKEFHAGHLRSTMIGAYIANIYESMGWDIAKVNYLGD</sequence>
<keyword evidence="2" id="KW-0547">Nucleotide-binding</keyword>
<evidence type="ECO:0000259" key="6">
    <source>
        <dbReference type="Pfam" id="PF00750"/>
    </source>
</evidence>
<dbReference type="GO" id="GO:0005524">
    <property type="term" value="F:ATP binding"/>
    <property type="evidence" value="ECO:0007669"/>
    <property type="project" value="UniProtKB-KW"/>
</dbReference>
<evidence type="ECO:0000313" key="8">
    <source>
        <dbReference type="Proteomes" id="UP000091918"/>
    </source>
</evidence>
<protein>
    <recommendedName>
        <fullName evidence="5">Arginyl-tRNA synthetase</fullName>
    </recommendedName>
</protein>
<comment type="caution">
    <text evidence="7">The sequence shown here is derived from an EMBL/GenBank/DDBJ whole genome shotgun (WGS) entry which is preliminary data.</text>
</comment>
<proteinExistence type="predicted"/>
<dbReference type="Gene3D" id="3.40.50.620">
    <property type="entry name" value="HUPs"/>
    <property type="match status" value="1"/>
</dbReference>
<dbReference type="STRING" id="1658172.A0A1B7NU16"/>
<evidence type="ECO:0000256" key="4">
    <source>
        <dbReference type="ARBA" id="ARBA00023146"/>
    </source>
</evidence>
<dbReference type="GO" id="GO:0004814">
    <property type="term" value="F:arginine-tRNA ligase activity"/>
    <property type="evidence" value="ECO:0007669"/>
    <property type="project" value="InterPro"/>
</dbReference>
<dbReference type="PANTHER" id="PTHR11956:SF11">
    <property type="entry name" value="ARGININE--TRNA LIGASE, MITOCHONDRIAL-RELATED"/>
    <property type="match status" value="1"/>
</dbReference>
<accession>A0A1B7NU16</accession>
<keyword evidence="8" id="KW-1185">Reference proteome</keyword>
<dbReference type="OrthoDB" id="5424454at2759"/>
<reference evidence="7 8" key="1">
    <citation type="submission" date="2015-07" db="EMBL/GenBank/DDBJ databases">
        <title>Emmonsia species relationships and genome sequence.</title>
        <authorList>
            <person name="Cuomo C.A."/>
            <person name="Schwartz I.S."/>
            <person name="Kenyon C."/>
            <person name="de Hoog G.S."/>
            <person name="Govender N.P."/>
            <person name="Botha A."/>
            <person name="Moreno L."/>
            <person name="de Vries M."/>
            <person name="Munoz J.F."/>
            <person name="Stielow J.B."/>
        </authorList>
    </citation>
    <scope>NUCLEOTIDE SEQUENCE [LARGE SCALE GENOMIC DNA]</scope>
    <source>
        <strain evidence="7 8">CBS 136260</strain>
    </source>
</reference>
<dbReference type="InterPro" id="IPR001412">
    <property type="entry name" value="aa-tRNA-synth_I_CS"/>
</dbReference>
<dbReference type="InterPro" id="IPR001278">
    <property type="entry name" value="Arg-tRNA-ligase"/>
</dbReference>
<evidence type="ECO:0000256" key="3">
    <source>
        <dbReference type="ARBA" id="ARBA00022840"/>
    </source>
</evidence>
<dbReference type="PROSITE" id="PS00178">
    <property type="entry name" value="AA_TRNA_LIGASE_I"/>
    <property type="match status" value="1"/>
</dbReference>
<evidence type="ECO:0000313" key="7">
    <source>
        <dbReference type="EMBL" id="OAX80231.1"/>
    </source>
</evidence>